<evidence type="ECO:0000313" key="2">
    <source>
        <dbReference type="Proteomes" id="UP000002318"/>
    </source>
</evidence>
<keyword evidence="2" id="KW-1185">Reference proteome</keyword>
<dbReference type="Pfam" id="PF10719">
    <property type="entry name" value="ComFB"/>
    <property type="match status" value="1"/>
</dbReference>
<proteinExistence type="predicted"/>
<accession>E1R291</accession>
<name>E1R291_SEDSS</name>
<dbReference type="OrthoDB" id="5616024at2"/>
<protein>
    <submittedName>
        <fullName evidence="1">Late competence development protein ComFB</fullName>
    </submittedName>
</protein>
<organism evidence="1 2">
    <name type="scientific">Sediminispirochaeta smaragdinae (strain DSM 11293 / JCM 15392 / SEBR 4228)</name>
    <name type="common">Spirochaeta smaragdinae</name>
    <dbReference type="NCBI Taxonomy" id="573413"/>
    <lineage>
        <taxon>Bacteria</taxon>
        <taxon>Pseudomonadati</taxon>
        <taxon>Spirochaetota</taxon>
        <taxon>Spirochaetia</taxon>
        <taxon>Spirochaetales</taxon>
        <taxon>Spirochaetaceae</taxon>
        <taxon>Sediminispirochaeta</taxon>
    </lineage>
</organism>
<dbReference type="eggNOG" id="ENOG5031CQK">
    <property type="taxonomic scope" value="Bacteria"/>
</dbReference>
<dbReference type="InterPro" id="IPR019657">
    <property type="entry name" value="ComFB"/>
</dbReference>
<dbReference type="HOGENOM" id="CLU_170941_0_0_12"/>
<evidence type="ECO:0000313" key="1">
    <source>
        <dbReference type="EMBL" id="ADK81976.1"/>
    </source>
</evidence>
<dbReference type="STRING" id="573413.Spirs_2873"/>
<dbReference type="EMBL" id="CP002116">
    <property type="protein sequence ID" value="ADK81976.1"/>
    <property type="molecule type" value="Genomic_DNA"/>
</dbReference>
<sequence>MSLKERYNFEYLANEAERLVLEKLEYYLSSEEFSSVCKCQDCVLDMAAYALNNVRPLYRVSLMGTLYAHNVDDTDYSRDVEKSVLEAIRRISANPSHD</sequence>
<reference evidence="1 2" key="1">
    <citation type="journal article" date="2010" name="Stand. Genomic Sci.">
        <title>Complete genome sequence of Spirochaeta smaragdinae type strain (SEBR 4228).</title>
        <authorList>
            <person name="Mavromatis K."/>
            <person name="Yasawong M."/>
            <person name="Chertkov O."/>
            <person name="Lapidus A."/>
            <person name="Lucas S."/>
            <person name="Nolan M."/>
            <person name="Del Rio T.G."/>
            <person name="Tice H."/>
            <person name="Cheng J.F."/>
            <person name="Pitluck S."/>
            <person name="Liolios K."/>
            <person name="Ivanova N."/>
            <person name="Tapia R."/>
            <person name="Han C."/>
            <person name="Bruce D."/>
            <person name="Goodwin L."/>
            <person name="Pati A."/>
            <person name="Chen A."/>
            <person name="Palaniappan K."/>
            <person name="Land M."/>
            <person name="Hauser L."/>
            <person name="Chang Y.J."/>
            <person name="Jeffries C.D."/>
            <person name="Detter J.C."/>
            <person name="Rohde M."/>
            <person name="Brambilla E."/>
            <person name="Spring S."/>
            <person name="Goker M."/>
            <person name="Sikorski J."/>
            <person name="Woyke T."/>
            <person name="Bristow J."/>
            <person name="Eisen J.A."/>
            <person name="Markowitz V."/>
            <person name="Hugenholtz P."/>
            <person name="Klenk H.P."/>
            <person name="Kyrpides N.C."/>
        </authorList>
    </citation>
    <scope>NUCLEOTIDE SEQUENCE [LARGE SCALE GENOMIC DNA]</scope>
    <source>
        <strain evidence="2">DSM 11293 / JCM 15392 / SEBR 4228</strain>
    </source>
</reference>
<dbReference type="RefSeq" id="WP_013255435.1">
    <property type="nucleotide sequence ID" value="NC_014364.1"/>
</dbReference>
<dbReference type="Proteomes" id="UP000002318">
    <property type="component" value="Chromosome"/>
</dbReference>
<dbReference type="KEGG" id="ssm:Spirs_2873"/>
<gene>
    <name evidence="1" type="ordered locus">Spirs_2873</name>
</gene>
<dbReference type="AlphaFoldDB" id="E1R291"/>